<evidence type="ECO:0000313" key="2">
    <source>
        <dbReference type="EMBL" id="NHC16465.1"/>
    </source>
</evidence>
<keyword evidence="3" id="KW-1185">Reference proteome</keyword>
<gene>
    <name evidence="2" type="ORF">G9H71_22010</name>
</gene>
<dbReference type="SUPFAM" id="SSF52540">
    <property type="entry name" value="P-loop containing nucleoside triphosphate hydrolases"/>
    <property type="match status" value="1"/>
</dbReference>
<dbReference type="EMBL" id="JAANNP010000176">
    <property type="protein sequence ID" value="NHC16465.1"/>
    <property type="molecule type" value="Genomic_DNA"/>
</dbReference>
<dbReference type="Proteomes" id="UP000800981">
    <property type="component" value="Unassembled WGS sequence"/>
</dbReference>
<dbReference type="Pfam" id="PF26563">
    <property type="entry name" value="Rv3660c_N"/>
    <property type="match status" value="1"/>
</dbReference>
<sequence>MPAPRSRAVPAAAPVSALLVTADAGLVEEVLRLCAAAGIGCDVAAEVPRVRSRWAAAGLALVGADLAAEVAALLPRRDGAVLVTRSDGADDVVVWRRAVEAGCERVALLPADEPWLVGRLADAADGRPAGVVVSVLGGRGGAGATTLAAALAVTAAREGVRGLLVDADPLGGGIELVVGGEDAAGLRWPQLQSAQGRVPAGALRDALPQVDGLGVLSWDRGDLLAVPAGAMRSVLAAARRSSELVVVDLPRRLDEAVELALAASDVTLLVVPAEVRATAAATRVAAAVGPVARDLRLVVRGPAPAGLAADIVADALALPLAGELRAEPGLAAALERGEPPARSGRGPLADFCRRLVAD</sequence>
<feature type="domain" description="Rv3660c-like CheY-like N-terminal" evidence="1">
    <location>
        <begin position="20"/>
        <end position="128"/>
    </location>
</feature>
<dbReference type="InterPro" id="IPR022521">
    <property type="entry name" value="Rv3660c"/>
</dbReference>
<accession>A0ABX0H0R5</accession>
<evidence type="ECO:0000313" key="3">
    <source>
        <dbReference type="Proteomes" id="UP000800981"/>
    </source>
</evidence>
<dbReference type="PANTHER" id="PTHR43384:SF11">
    <property type="entry name" value="SEPTUM SITE DETERMINING PROTEIN"/>
    <property type="match status" value="1"/>
</dbReference>
<reference evidence="2 3" key="1">
    <citation type="submission" date="2020-03" db="EMBL/GenBank/DDBJ databases">
        <title>Two novel Motilibacter sp.</title>
        <authorList>
            <person name="Liu S."/>
        </authorList>
    </citation>
    <scope>NUCLEOTIDE SEQUENCE [LARGE SCALE GENOMIC DNA]</scope>
    <source>
        <strain evidence="2 3">E257</strain>
    </source>
</reference>
<name>A0ABX0H0R5_9ACTN</name>
<proteinExistence type="predicted"/>
<dbReference type="Gene3D" id="3.40.50.300">
    <property type="entry name" value="P-loop containing nucleotide triphosphate hydrolases"/>
    <property type="match status" value="1"/>
</dbReference>
<organism evidence="2 3">
    <name type="scientific">Motilibacter deserti</name>
    <dbReference type="NCBI Taxonomy" id="2714956"/>
    <lineage>
        <taxon>Bacteria</taxon>
        <taxon>Bacillati</taxon>
        <taxon>Actinomycetota</taxon>
        <taxon>Actinomycetes</taxon>
        <taxon>Motilibacterales</taxon>
        <taxon>Motilibacteraceae</taxon>
        <taxon>Motilibacter</taxon>
    </lineage>
</organism>
<dbReference type="InterPro" id="IPR027417">
    <property type="entry name" value="P-loop_NTPase"/>
</dbReference>
<dbReference type="NCBIfam" id="TIGR03815">
    <property type="entry name" value="CpaE_hom_Actino"/>
    <property type="match status" value="1"/>
</dbReference>
<dbReference type="RefSeq" id="WP_166284899.1">
    <property type="nucleotide sequence ID" value="NZ_JAANNP010000176.1"/>
</dbReference>
<feature type="non-terminal residue" evidence="2">
    <location>
        <position position="358"/>
    </location>
</feature>
<dbReference type="InterPro" id="IPR059050">
    <property type="entry name" value="Rv3660c_N"/>
</dbReference>
<protein>
    <recommendedName>
        <fullName evidence="1">Rv3660c-like CheY-like N-terminal domain-containing protein</fullName>
    </recommendedName>
</protein>
<dbReference type="InterPro" id="IPR050625">
    <property type="entry name" value="ParA/MinD_ATPase"/>
</dbReference>
<comment type="caution">
    <text evidence="2">The sequence shown here is derived from an EMBL/GenBank/DDBJ whole genome shotgun (WGS) entry which is preliminary data.</text>
</comment>
<evidence type="ECO:0000259" key="1">
    <source>
        <dbReference type="Pfam" id="PF26563"/>
    </source>
</evidence>
<dbReference type="PANTHER" id="PTHR43384">
    <property type="entry name" value="SEPTUM SITE-DETERMINING PROTEIN MIND HOMOLOG, CHLOROPLASTIC-RELATED"/>
    <property type="match status" value="1"/>
</dbReference>